<dbReference type="Proteomes" id="UP000075230">
    <property type="component" value="Unassembled WGS sequence"/>
</dbReference>
<feature type="domain" description="DUF4139" evidence="2">
    <location>
        <begin position="223"/>
        <end position="471"/>
    </location>
</feature>
<accession>A0A146FL18</accession>
<dbReference type="EMBL" id="BCWF01000020">
    <property type="protein sequence ID" value="GAT26129.1"/>
    <property type="molecule type" value="Genomic_DNA"/>
</dbReference>
<dbReference type="InterPro" id="IPR037291">
    <property type="entry name" value="DUF4139"/>
</dbReference>
<dbReference type="Pfam" id="PF13600">
    <property type="entry name" value="DUF4140"/>
    <property type="match status" value="1"/>
</dbReference>
<name>A0A146FL18_ASPKA</name>
<sequence length="485" mass="53893">MEGPAHQGFSVEDIPTKSVAFHPTLASITHEFPVRVQPGAFAITINKIDHQVDPESIRVESLGPARVIDIQHANVLRYSSTCKPISDRRVFDPVRDPDNRKDTIYKPYEGLYAGCGILKGYSRNDSLSRERQPMGYDGAGAQDTYRGEYGPALYEGANPSMLEEQNQRPASEKPALDHYCQVVVHVEGQVTAPAPTSSPGTLPGDKENQAGGKTQSNEVMLHLIYTVPAKSELKLHDLNINTLFSTAKMKLCALFTNMSSETWRDAQEELGTSMYHDFYPPDSKVPESISQGHGLMPKRHAAAFLRAKIQNTSPVNMRSGEVNLTVDGTCFGKTNVPSCVRNEFFELNLGVDRFVKVAYKEPGITLSKIDEFLELTITYFKATCKIKNTRDHAVNVLVLDQVPVNVDDHFDVEILTPETLGFPGDKVDLTEPGKPGTKTAELGRDGEVRWEVTLEPDEEIELDLRYSIEAPFEKWGRDFPVPVAK</sequence>
<evidence type="ECO:0000313" key="4">
    <source>
        <dbReference type="EMBL" id="GAT26129.1"/>
    </source>
</evidence>
<evidence type="ECO:0000259" key="2">
    <source>
        <dbReference type="Pfam" id="PF13598"/>
    </source>
</evidence>
<protein>
    <submittedName>
        <fullName evidence="4">Similar to An04g08160</fullName>
    </submittedName>
</protein>
<reference evidence="5" key="2">
    <citation type="submission" date="2016-02" db="EMBL/GenBank/DDBJ databases">
        <title>Genome sequencing of Aspergillus luchuensis NBRC 4314.</title>
        <authorList>
            <person name="Yamada O."/>
        </authorList>
    </citation>
    <scope>NUCLEOTIDE SEQUENCE [LARGE SCALE GENOMIC DNA]</scope>
    <source>
        <strain evidence="5">RIB 2604</strain>
    </source>
</reference>
<dbReference type="InterPro" id="IPR025554">
    <property type="entry name" value="DUF4140"/>
</dbReference>
<feature type="region of interest" description="Disordered" evidence="1">
    <location>
        <begin position="191"/>
        <end position="215"/>
    </location>
</feature>
<dbReference type="PANTHER" id="PTHR31005">
    <property type="entry name" value="DUF4139 DOMAIN-CONTAINING PROTEIN"/>
    <property type="match status" value="1"/>
</dbReference>
<dbReference type="PANTHER" id="PTHR31005:SF8">
    <property type="entry name" value="DUF4139 DOMAIN-CONTAINING PROTEIN"/>
    <property type="match status" value="1"/>
</dbReference>
<proteinExistence type="predicted"/>
<dbReference type="VEuPathDB" id="FungiDB:ASPFODRAFT_218036"/>
<comment type="caution">
    <text evidence="4">The sequence shown here is derived from an EMBL/GenBank/DDBJ whole genome shotgun (WGS) entry which is preliminary data.</text>
</comment>
<organism evidence="4 5">
    <name type="scientific">Aspergillus kawachii</name>
    <name type="common">White koji mold</name>
    <name type="synonym">Aspergillus awamori var. kawachi</name>
    <dbReference type="NCBI Taxonomy" id="1069201"/>
    <lineage>
        <taxon>Eukaryota</taxon>
        <taxon>Fungi</taxon>
        <taxon>Dikarya</taxon>
        <taxon>Ascomycota</taxon>
        <taxon>Pezizomycotina</taxon>
        <taxon>Eurotiomycetes</taxon>
        <taxon>Eurotiomycetidae</taxon>
        <taxon>Eurotiales</taxon>
        <taxon>Aspergillaceae</taxon>
        <taxon>Aspergillus</taxon>
        <taxon>Aspergillus subgen. Circumdati</taxon>
    </lineage>
</organism>
<feature type="domain" description="DUF4140" evidence="3">
    <location>
        <begin position="19"/>
        <end position="76"/>
    </location>
</feature>
<evidence type="ECO:0000313" key="5">
    <source>
        <dbReference type="Proteomes" id="UP000075230"/>
    </source>
</evidence>
<dbReference type="AlphaFoldDB" id="A0A146FL18"/>
<dbReference type="Pfam" id="PF13598">
    <property type="entry name" value="DUF4139"/>
    <property type="match status" value="1"/>
</dbReference>
<evidence type="ECO:0000256" key="1">
    <source>
        <dbReference type="SAM" id="MobiDB-lite"/>
    </source>
</evidence>
<gene>
    <name evidence="4" type="ORF">RIB2604_02007080</name>
</gene>
<evidence type="ECO:0000259" key="3">
    <source>
        <dbReference type="Pfam" id="PF13600"/>
    </source>
</evidence>
<reference evidence="4 5" key="1">
    <citation type="journal article" date="2016" name="DNA Res.">
        <title>Genome sequence of Aspergillus luchuensis NBRC 4314.</title>
        <authorList>
            <person name="Yamada O."/>
            <person name="Machida M."/>
            <person name="Hosoyama A."/>
            <person name="Goto M."/>
            <person name="Takahashi T."/>
            <person name="Futagami T."/>
            <person name="Yamagata Y."/>
            <person name="Takeuchi M."/>
            <person name="Kobayashi T."/>
            <person name="Koike H."/>
            <person name="Abe K."/>
            <person name="Asai K."/>
            <person name="Arita M."/>
            <person name="Fujita N."/>
            <person name="Fukuda K."/>
            <person name="Higa K."/>
            <person name="Horikawa H."/>
            <person name="Ishikawa T."/>
            <person name="Jinno K."/>
            <person name="Kato Y."/>
            <person name="Kirimura K."/>
            <person name="Mizutani O."/>
            <person name="Nakasone K."/>
            <person name="Sano M."/>
            <person name="Shiraishi Y."/>
            <person name="Tsukahara M."/>
            <person name="Gomi K."/>
        </authorList>
    </citation>
    <scope>NUCLEOTIDE SEQUENCE [LARGE SCALE GENOMIC DNA]</scope>
    <source>
        <strain evidence="4 5">RIB 2604</strain>
    </source>
</reference>
<dbReference type="InterPro" id="IPR011935">
    <property type="entry name" value="CHP02231"/>
</dbReference>